<dbReference type="PANTHER" id="PTHR11079:SF202">
    <property type="entry name" value="TRNA-SPECIFIC ADENOSINE DEAMINASE"/>
    <property type="match status" value="1"/>
</dbReference>
<evidence type="ECO:0000256" key="4">
    <source>
        <dbReference type="ARBA" id="ARBA00022723"/>
    </source>
</evidence>
<dbReference type="HAMAP" id="MF_00972">
    <property type="entry name" value="tRNA_aden_deaminase"/>
    <property type="match status" value="1"/>
</dbReference>
<dbReference type="NCBIfam" id="NF008113">
    <property type="entry name" value="PRK10860.1"/>
    <property type="match status" value="1"/>
</dbReference>
<dbReference type="SUPFAM" id="SSF53927">
    <property type="entry name" value="Cytidine deaminase-like"/>
    <property type="match status" value="1"/>
</dbReference>
<dbReference type="FunFam" id="3.40.140.10:FF:000005">
    <property type="entry name" value="tRNA-specific adenosine deaminase"/>
    <property type="match status" value="1"/>
</dbReference>
<dbReference type="AlphaFoldDB" id="A0A934JTD1"/>
<keyword evidence="3 8" id="KW-0819">tRNA processing</keyword>
<feature type="binding site" evidence="8">
    <location>
        <position position="85"/>
    </location>
    <ligand>
        <name>Zn(2+)</name>
        <dbReference type="ChEBI" id="CHEBI:29105"/>
        <note>catalytic</note>
    </ligand>
</feature>
<dbReference type="InterPro" id="IPR016192">
    <property type="entry name" value="APOBEC/CMP_deaminase_Zn-bd"/>
</dbReference>
<feature type="domain" description="CMP/dCMP-type deaminase" evidence="9">
    <location>
        <begin position="1"/>
        <end position="110"/>
    </location>
</feature>
<dbReference type="PROSITE" id="PS51747">
    <property type="entry name" value="CYT_DCMP_DEAMINASES_2"/>
    <property type="match status" value="1"/>
</dbReference>
<evidence type="ECO:0000256" key="7">
    <source>
        <dbReference type="ARBA" id="ARBA00048045"/>
    </source>
</evidence>
<dbReference type="Pfam" id="PF00383">
    <property type="entry name" value="dCMP_cyt_deam_1"/>
    <property type="match status" value="1"/>
</dbReference>
<gene>
    <name evidence="8 10" type="primary">tadA</name>
    <name evidence="10" type="ORF">I8J31_09810</name>
</gene>
<dbReference type="GO" id="GO:0002100">
    <property type="term" value="P:tRNA wobble adenosine to inosine editing"/>
    <property type="evidence" value="ECO:0007669"/>
    <property type="project" value="UniProtKB-UniRule"/>
</dbReference>
<dbReference type="InterPro" id="IPR016193">
    <property type="entry name" value="Cytidine_deaminase-like"/>
</dbReference>
<comment type="catalytic activity">
    <reaction evidence="7 8">
        <text>adenosine(34) in tRNA + H2O + H(+) = inosine(34) in tRNA + NH4(+)</text>
        <dbReference type="Rhea" id="RHEA:43168"/>
        <dbReference type="Rhea" id="RHEA-COMP:10373"/>
        <dbReference type="Rhea" id="RHEA-COMP:10374"/>
        <dbReference type="ChEBI" id="CHEBI:15377"/>
        <dbReference type="ChEBI" id="CHEBI:15378"/>
        <dbReference type="ChEBI" id="CHEBI:28938"/>
        <dbReference type="ChEBI" id="CHEBI:74411"/>
        <dbReference type="ChEBI" id="CHEBI:82852"/>
        <dbReference type="EC" id="3.5.4.33"/>
    </reaction>
</comment>
<feature type="active site" description="Proton donor" evidence="8">
    <location>
        <position position="54"/>
    </location>
</feature>
<dbReference type="Gene3D" id="3.40.140.10">
    <property type="entry name" value="Cytidine Deaminase, domain 2"/>
    <property type="match status" value="1"/>
</dbReference>
<dbReference type="GO" id="GO:0052717">
    <property type="term" value="F:tRNA-specific adenosine-34 deaminase activity"/>
    <property type="evidence" value="ECO:0007669"/>
    <property type="project" value="UniProtKB-UniRule"/>
</dbReference>
<dbReference type="PROSITE" id="PS00903">
    <property type="entry name" value="CYT_DCMP_DEAMINASES_1"/>
    <property type="match status" value="1"/>
</dbReference>
<comment type="caution">
    <text evidence="10">The sequence shown here is derived from an EMBL/GenBank/DDBJ whole genome shotgun (WGS) entry which is preliminary data.</text>
</comment>
<dbReference type="Proteomes" id="UP000628710">
    <property type="component" value="Unassembled WGS sequence"/>
</dbReference>
<keyword evidence="5 8" id="KW-0378">Hydrolase</keyword>
<protein>
    <recommendedName>
        <fullName evidence="8">tRNA-specific adenosine deaminase</fullName>
        <ecNumber evidence="8">3.5.4.33</ecNumber>
    </recommendedName>
</protein>
<keyword evidence="6 8" id="KW-0862">Zinc</keyword>
<sequence length="167" mass="18357">MSDQKWMEQALELAAQAATESEIPVGALVVLNNEVIGTGYNSPISLCDPTAHAEIQAIRSACKTMNNYRLPGATLYVTLEPCSMCAGAIIHSRLARVVYAATEPKSGVVESQGCFFEAPFLNHKVQISKGVLADVASVQLTEFFQYRREQKRNSKSRPKSLFKQFIS</sequence>
<evidence type="ECO:0000259" key="9">
    <source>
        <dbReference type="PROSITE" id="PS51747"/>
    </source>
</evidence>
<evidence type="ECO:0000256" key="3">
    <source>
        <dbReference type="ARBA" id="ARBA00022694"/>
    </source>
</evidence>
<proteinExistence type="inferred from homology"/>
<evidence type="ECO:0000256" key="1">
    <source>
        <dbReference type="ARBA" id="ARBA00010669"/>
    </source>
</evidence>
<keyword evidence="11" id="KW-1185">Reference proteome</keyword>
<comment type="similarity">
    <text evidence="1">Belongs to the cytidine and deoxycytidylate deaminase family. ADAT2 subfamily.</text>
</comment>
<dbReference type="PANTHER" id="PTHR11079">
    <property type="entry name" value="CYTOSINE DEAMINASE FAMILY MEMBER"/>
    <property type="match status" value="1"/>
</dbReference>
<evidence type="ECO:0000256" key="8">
    <source>
        <dbReference type="HAMAP-Rule" id="MF_00972"/>
    </source>
</evidence>
<dbReference type="CDD" id="cd01285">
    <property type="entry name" value="nucleoside_deaminase"/>
    <property type="match status" value="1"/>
</dbReference>
<reference evidence="10" key="1">
    <citation type="submission" date="2020-12" db="EMBL/GenBank/DDBJ databases">
        <title>Marinomonas arctica sp. nov., a psychrotolerant bacterium isolated from the Arctic.</title>
        <authorList>
            <person name="Zhang Y."/>
        </authorList>
    </citation>
    <scope>NUCLEOTIDE SEQUENCE</scope>
    <source>
        <strain evidence="10">C1424</strain>
    </source>
</reference>
<keyword evidence="4 8" id="KW-0479">Metal-binding</keyword>
<name>A0A934JTD1_9GAMM</name>
<accession>A0A934JTD1</accession>
<dbReference type="InterPro" id="IPR002125">
    <property type="entry name" value="CMP_dCMP_dom"/>
</dbReference>
<dbReference type="EMBL" id="JAEMNX010000010">
    <property type="protein sequence ID" value="MBJ7537966.1"/>
    <property type="molecule type" value="Genomic_DNA"/>
</dbReference>
<evidence type="ECO:0000256" key="2">
    <source>
        <dbReference type="ARBA" id="ARBA00011738"/>
    </source>
</evidence>
<evidence type="ECO:0000313" key="10">
    <source>
        <dbReference type="EMBL" id="MBJ7537966.1"/>
    </source>
</evidence>
<organism evidence="10 11">
    <name type="scientific">Marinomonas transparens</name>
    <dbReference type="NCBI Taxonomy" id="2795388"/>
    <lineage>
        <taxon>Bacteria</taxon>
        <taxon>Pseudomonadati</taxon>
        <taxon>Pseudomonadota</taxon>
        <taxon>Gammaproteobacteria</taxon>
        <taxon>Oceanospirillales</taxon>
        <taxon>Oceanospirillaceae</taxon>
        <taxon>Marinomonas</taxon>
    </lineage>
</organism>
<comment type="function">
    <text evidence="8">Catalyzes the deamination of adenosine to inosine at the wobble position 34 of tRNA(Arg2).</text>
</comment>
<evidence type="ECO:0000256" key="5">
    <source>
        <dbReference type="ARBA" id="ARBA00022801"/>
    </source>
</evidence>
<feature type="binding site" evidence="8">
    <location>
        <position position="52"/>
    </location>
    <ligand>
        <name>Zn(2+)</name>
        <dbReference type="ChEBI" id="CHEBI:29105"/>
        <note>catalytic</note>
    </ligand>
</feature>
<comment type="subunit">
    <text evidence="2 8">Homodimer.</text>
</comment>
<dbReference type="GO" id="GO:0008270">
    <property type="term" value="F:zinc ion binding"/>
    <property type="evidence" value="ECO:0007669"/>
    <property type="project" value="UniProtKB-UniRule"/>
</dbReference>
<comment type="cofactor">
    <cofactor evidence="8">
        <name>Zn(2+)</name>
        <dbReference type="ChEBI" id="CHEBI:29105"/>
    </cofactor>
    <text evidence="8">Binds 1 zinc ion per subunit.</text>
</comment>
<evidence type="ECO:0000313" key="11">
    <source>
        <dbReference type="Proteomes" id="UP000628710"/>
    </source>
</evidence>
<dbReference type="InterPro" id="IPR028883">
    <property type="entry name" value="tRNA_aden_deaminase"/>
</dbReference>
<feature type="binding site" evidence="8">
    <location>
        <position position="82"/>
    </location>
    <ligand>
        <name>Zn(2+)</name>
        <dbReference type="ChEBI" id="CHEBI:29105"/>
        <note>catalytic</note>
    </ligand>
</feature>
<evidence type="ECO:0000256" key="6">
    <source>
        <dbReference type="ARBA" id="ARBA00022833"/>
    </source>
</evidence>
<dbReference type="EC" id="3.5.4.33" evidence="8"/>